<dbReference type="SUPFAM" id="SSF57535">
    <property type="entry name" value="Complement control module/SCR domain"/>
    <property type="match status" value="14"/>
</dbReference>
<dbReference type="InterPro" id="IPR050350">
    <property type="entry name" value="Compl-Cell_Adhes-Reg"/>
</dbReference>
<dbReference type="InterPro" id="IPR011641">
    <property type="entry name" value="Tyr-kin_ephrin_A/B_rcpt-like"/>
</dbReference>
<dbReference type="Gene3D" id="2.10.25.10">
    <property type="entry name" value="Laminin"/>
    <property type="match status" value="1"/>
</dbReference>
<feature type="domain" description="Sushi" evidence="10">
    <location>
        <begin position="476"/>
        <end position="538"/>
    </location>
</feature>
<feature type="domain" description="Sushi" evidence="10">
    <location>
        <begin position="279"/>
        <end position="344"/>
    </location>
</feature>
<evidence type="ECO:0000313" key="11">
    <source>
        <dbReference type="EMBL" id="KJE94763.1"/>
    </source>
</evidence>
<accession>A0A0D2WT54</accession>
<dbReference type="Proteomes" id="UP000008743">
    <property type="component" value="Unassembled WGS sequence"/>
</dbReference>
<protein>
    <submittedName>
        <fullName evidence="11">Keratin-associated protein 5-4</fullName>
    </submittedName>
</protein>
<dbReference type="PANTHER" id="PTHR19325">
    <property type="entry name" value="COMPLEMENT COMPONENT-RELATED SUSHI DOMAIN-CONTAINING"/>
    <property type="match status" value="1"/>
</dbReference>
<dbReference type="PROSITE" id="PS00022">
    <property type="entry name" value="EGF_1"/>
    <property type="match status" value="7"/>
</dbReference>
<keyword evidence="12" id="KW-1185">Reference proteome</keyword>
<dbReference type="InterPro" id="IPR000742">
    <property type="entry name" value="EGF"/>
</dbReference>
<feature type="domain" description="Sushi" evidence="10">
    <location>
        <begin position="406"/>
        <end position="473"/>
    </location>
</feature>
<feature type="domain" description="EGF-like" evidence="8">
    <location>
        <begin position="1218"/>
        <end position="1256"/>
    </location>
</feature>
<keyword evidence="4" id="KW-0325">Glycoprotein</keyword>
<dbReference type="SMART" id="SM01411">
    <property type="entry name" value="Ephrin_rec_like"/>
    <property type="match status" value="7"/>
</dbReference>
<feature type="signal peptide" evidence="7">
    <location>
        <begin position="1"/>
        <end position="36"/>
    </location>
</feature>
<evidence type="ECO:0000259" key="9">
    <source>
        <dbReference type="PROSITE" id="PS50027"/>
    </source>
</evidence>
<dbReference type="eggNOG" id="KOG1217">
    <property type="taxonomic scope" value="Eukaryota"/>
</dbReference>
<keyword evidence="6" id="KW-1133">Transmembrane helix</keyword>
<feature type="domain" description="Sushi" evidence="10">
    <location>
        <begin position="212"/>
        <end position="276"/>
    </location>
</feature>
<feature type="chain" id="PRO_5002254648" evidence="7">
    <location>
        <begin position="37"/>
        <end position="2194"/>
    </location>
</feature>
<feature type="domain" description="Sushi" evidence="10">
    <location>
        <begin position="861"/>
        <end position="920"/>
    </location>
</feature>
<feature type="transmembrane region" description="Helical" evidence="6">
    <location>
        <begin position="2016"/>
        <end position="2040"/>
    </location>
</feature>
<keyword evidence="2" id="KW-0677">Repeat</keyword>
<keyword evidence="1" id="KW-0768">Sushi</keyword>
<keyword evidence="6" id="KW-0812">Transmembrane</keyword>
<dbReference type="Gene3D" id="2.10.70.10">
    <property type="entry name" value="Complement Module, domain 1"/>
    <property type="match status" value="14"/>
</dbReference>
<feature type="domain" description="EGF-like" evidence="8">
    <location>
        <begin position="1484"/>
        <end position="1521"/>
    </location>
</feature>
<dbReference type="RefSeq" id="XP_004347036.2">
    <property type="nucleotide sequence ID" value="XM_004346986.2"/>
</dbReference>
<dbReference type="PROSITE" id="PS50027">
    <property type="entry name" value="EGF_LAM_2"/>
    <property type="match status" value="1"/>
</dbReference>
<comment type="caution">
    <text evidence="5">Lacks conserved residue(s) required for the propagation of feature annotation.</text>
</comment>
<dbReference type="InterPro" id="IPR000436">
    <property type="entry name" value="Sushi_SCR_CCP_dom"/>
</dbReference>
<feature type="domain" description="Sushi" evidence="10">
    <location>
        <begin position="1120"/>
        <end position="1178"/>
    </location>
</feature>
<dbReference type="SMART" id="SM00181">
    <property type="entry name" value="EGF"/>
    <property type="match status" value="15"/>
</dbReference>
<feature type="domain" description="Sushi" evidence="10">
    <location>
        <begin position="541"/>
        <end position="603"/>
    </location>
</feature>
<keyword evidence="3 5" id="KW-1015">Disulfide bond</keyword>
<dbReference type="Gene3D" id="2.10.50.10">
    <property type="entry name" value="Tumor Necrosis Factor Receptor, subunit A, domain 2"/>
    <property type="match status" value="5"/>
</dbReference>
<dbReference type="EMBL" id="KE346367">
    <property type="protein sequence ID" value="KJE94763.1"/>
    <property type="molecule type" value="Genomic_DNA"/>
</dbReference>
<dbReference type="Pfam" id="PF07699">
    <property type="entry name" value="Ephrin_rec_like"/>
    <property type="match status" value="2"/>
</dbReference>
<dbReference type="SUPFAM" id="SSF57184">
    <property type="entry name" value="Growth factor receptor domain"/>
    <property type="match status" value="2"/>
</dbReference>
<evidence type="ECO:0000256" key="1">
    <source>
        <dbReference type="ARBA" id="ARBA00022659"/>
    </source>
</evidence>
<feature type="disulfide bond" evidence="5">
    <location>
        <begin position="1201"/>
        <end position="1210"/>
    </location>
</feature>
<feature type="domain" description="Sushi" evidence="10">
    <location>
        <begin position="676"/>
        <end position="735"/>
    </location>
</feature>
<dbReference type="SMART" id="SM00180">
    <property type="entry name" value="EGF_Lam"/>
    <property type="match status" value="9"/>
</dbReference>
<gene>
    <name evidence="11" type="ORF">CAOG_005351</name>
</gene>
<feature type="domain" description="Sushi" evidence="10">
    <location>
        <begin position="738"/>
        <end position="797"/>
    </location>
</feature>
<dbReference type="STRING" id="595528.A0A0D2WT54"/>
<feature type="domain" description="Sushi" evidence="10">
    <location>
        <begin position="923"/>
        <end position="989"/>
    </location>
</feature>
<feature type="domain" description="EGF-like" evidence="8">
    <location>
        <begin position="1528"/>
        <end position="1565"/>
    </location>
</feature>
<feature type="domain" description="Sushi" evidence="10">
    <location>
        <begin position="1053"/>
        <end position="1117"/>
    </location>
</feature>
<dbReference type="PRINTS" id="PR00011">
    <property type="entry name" value="EGFLAMININ"/>
</dbReference>
<dbReference type="CDD" id="cd00033">
    <property type="entry name" value="CCP"/>
    <property type="match status" value="10"/>
</dbReference>
<dbReference type="PROSITE" id="PS01248">
    <property type="entry name" value="EGF_LAM_1"/>
    <property type="match status" value="2"/>
</dbReference>
<feature type="disulfide bond" evidence="5">
    <location>
        <begin position="1182"/>
        <end position="1199"/>
    </location>
</feature>
<dbReference type="CDD" id="cd00055">
    <property type="entry name" value="EGF_Lam"/>
    <property type="match status" value="2"/>
</dbReference>
<dbReference type="InterPro" id="IPR035976">
    <property type="entry name" value="Sushi/SCR/CCP_sf"/>
</dbReference>
<feature type="disulfide bond" evidence="5">
    <location>
        <begin position="1511"/>
        <end position="1520"/>
    </location>
</feature>
<evidence type="ECO:0000259" key="8">
    <source>
        <dbReference type="PROSITE" id="PS50026"/>
    </source>
</evidence>
<feature type="domain" description="Sushi" evidence="10">
    <location>
        <begin position="800"/>
        <end position="858"/>
    </location>
</feature>
<dbReference type="SMART" id="SM00032">
    <property type="entry name" value="CCP"/>
    <property type="match status" value="16"/>
</dbReference>
<organism evidence="11 12">
    <name type="scientific">Capsaspora owczarzaki (strain ATCC 30864)</name>
    <dbReference type="NCBI Taxonomy" id="595528"/>
    <lineage>
        <taxon>Eukaryota</taxon>
        <taxon>Filasterea</taxon>
        <taxon>Capsaspora</taxon>
    </lineage>
</organism>
<keyword evidence="6" id="KW-0472">Membrane</keyword>
<dbReference type="eggNOG" id="KOG4297">
    <property type="taxonomic scope" value="Eukaryota"/>
</dbReference>
<evidence type="ECO:0000256" key="2">
    <source>
        <dbReference type="ARBA" id="ARBA00022737"/>
    </source>
</evidence>
<keyword evidence="7" id="KW-0732">Signal</keyword>
<dbReference type="PANTHER" id="PTHR19325:SF560">
    <property type="entry name" value="SUSHI, VON WILLEBRAND FACTOR TYPE A, EGF AND PENTRAXIN DOMAIN-CONTAINING PROTEIN 1"/>
    <property type="match status" value="1"/>
</dbReference>
<dbReference type="Pfam" id="PF00084">
    <property type="entry name" value="Sushi"/>
    <property type="match status" value="12"/>
</dbReference>
<evidence type="ECO:0000313" key="12">
    <source>
        <dbReference type="Proteomes" id="UP000008743"/>
    </source>
</evidence>
<reference evidence="12" key="1">
    <citation type="submission" date="2011-02" db="EMBL/GenBank/DDBJ databases">
        <title>The Genome Sequence of Capsaspora owczarzaki ATCC 30864.</title>
        <authorList>
            <person name="Russ C."/>
            <person name="Cuomo C."/>
            <person name="Burger G."/>
            <person name="Gray M.W."/>
            <person name="Holland P.W.H."/>
            <person name="King N."/>
            <person name="Lang F.B.F."/>
            <person name="Roger A.J."/>
            <person name="Ruiz-Trillo I."/>
            <person name="Young S.K."/>
            <person name="Zeng Q."/>
            <person name="Gargeya S."/>
            <person name="Alvarado L."/>
            <person name="Berlin A."/>
            <person name="Chapman S.B."/>
            <person name="Chen Z."/>
            <person name="Freedman E."/>
            <person name="Gellesch M."/>
            <person name="Goldberg J."/>
            <person name="Griggs A."/>
            <person name="Gujja S."/>
            <person name="Heilman E."/>
            <person name="Heiman D."/>
            <person name="Howarth C."/>
            <person name="Mehta T."/>
            <person name="Neiman D."/>
            <person name="Pearson M."/>
            <person name="Roberts A."/>
            <person name="Saif S."/>
            <person name="Shea T."/>
            <person name="Shenoy N."/>
            <person name="Sisk P."/>
            <person name="Stolte C."/>
            <person name="Sykes S."/>
            <person name="White J."/>
            <person name="Yandava C."/>
            <person name="Haas B."/>
            <person name="Nusbaum C."/>
            <person name="Birren B."/>
        </authorList>
    </citation>
    <scope>NUCLEOTIDE SEQUENCE</scope>
    <source>
        <strain evidence="12">ATCC 30864</strain>
    </source>
</reference>
<feature type="domain" description="Sushi" evidence="10">
    <location>
        <begin position="606"/>
        <end position="673"/>
    </location>
</feature>
<dbReference type="InterPro" id="IPR002049">
    <property type="entry name" value="LE_dom"/>
</dbReference>
<feature type="domain" description="Laminin EGF-like" evidence="9">
    <location>
        <begin position="1288"/>
        <end position="1357"/>
    </location>
</feature>
<feature type="domain" description="EGF-like" evidence="8">
    <location>
        <begin position="1172"/>
        <end position="1211"/>
    </location>
</feature>
<dbReference type="PhylomeDB" id="A0A0D2WT54"/>
<dbReference type="OrthoDB" id="4062651at2759"/>
<proteinExistence type="predicted"/>
<feature type="domain" description="Sushi" evidence="10">
    <location>
        <begin position="992"/>
        <end position="1050"/>
    </location>
</feature>
<evidence type="ECO:0000259" key="10">
    <source>
        <dbReference type="PROSITE" id="PS50923"/>
    </source>
</evidence>
<evidence type="ECO:0000256" key="5">
    <source>
        <dbReference type="PROSITE-ProRule" id="PRU00076"/>
    </source>
</evidence>
<dbReference type="PROSITE" id="PS50923">
    <property type="entry name" value="SUSHI"/>
    <property type="match status" value="15"/>
</dbReference>
<name>A0A0D2WT54_CAPO3</name>
<evidence type="ECO:0000256" key="4">
    <source>
        <dbReference type="ARBA" id="ARBA00023180"/>
    </source>
</evidence>
<feature type="disulfide bond" evidence="5">
    <location>
        <begin position="1246"/>
        <end position="1255"/>
    </location>
</feature>
<evidence type="ECO:0000256" key="3">
    <source>
        <dbReference type="ARBA" id="ARBA00023157"/>
    </source>
</evidence>
<dbReference type="Gene3D" id="2.170.300.10">
    <property type="entry name" value="Tie2 ligand-binding domain superfamily"/>
    <property type="match status" value="2"/>
</dbReference>
<sequence>MAVPRISSSRTDRAGVAWTVALCALAVLLQSAVVAGHVATVRVKSMATNGQCDTTFGTACDIECGTYKFCVGTNCVTSSLPEVSDNNNPSWSSNTLQIDFAESYSGSFSLTLDCRDNDPVGTDGDAGRNYIYAIGGNQGLVQSTLSGFGPYITTVYVESQITCNSRFYGTYCDEYCLINDPPTCKGCSSATGYCSSCSPGYTDKDCLSKVPNWCSALPTLISGSGSQACTLPNNVIDTVCTVSCNAGFTASSAVSSVTCNGAVQGPWSATLAVCNWNDNYCPARAAPPNGAISCPNQNRLDATCTFSCATGYALQAGSPSSIKCNQNTLATGVWSNAASGICSVVDNFCQPLPSSANLNIAYTALQQYRSVASFSCATGYVLSATGRTANCSSTTQWSWSSGSSAPTCSLQEGFCTALVAPTYGSMSCTARATLGSTCSFACDNGYVLASGAAASSTCQPSTSWTYSAPTCVIKDAYCATPALPDHATLVSISNTINGKAVYACSQGYTQTSGDTQLVCSASTAAAGTFTGTTPVCSIASTYCAALASVPSGMTPSCTQSSALGSVCTFSCQAGYVLSGASSTTCNANGVTGSWSNANPTCVFDEAYCPTPATFTSGAANCGSHPRRIGTTCTYDCNAGYINDVSTPTSATCVAGGTWSLNPVSSTGAPSCIRDLAYCPNQQTAPDFGSVICSESNALGSTCTHQCSAGYVLSGPPSSTCQPSRGWSSAKPSCTVVATYCPSIPVPANGASTCTGAGASQVCTFSCNAGYKLDTGSTTTSCRSNATWSTTPATACVLDATFCPALSTPTSGTLTPSCPRSIASVCYYGCNAGYRLVGDDSTACTAAGTWDPVAPTCQLIDGFCAATLLSPTNGHVSCTGTGSVGSSCTFTCDAGYTLSGSATSSCTSLGQWSSVEPTCVPIEDYCANQVAPPFSSGIACTRRNTVGSTCSYSCVTGYEVAGAVGSNTIACNSGNATVGSWSAARPSCTSVANFCPALTAPVNGSMVCTAGRQLNSACSFSCSSGFVSSTAASAQCLSTGLWNGAPSTCQLIESYCNPAQVVAPDHGTVTCTARGTLGSKCAFTCDTGYTLSHPNSTTCSYSTQFTGSWSIAVPSCQLNAIHCPAFPIPASGSASCDRGRSLGSICLTACSSGFFVSNNSLPYCTVDATWSAPGPSCVACLNCNGNGQCMLNATTQSTYCQCNPGFTGANCNQCLDGRFGPTCAFCPACQNTGVCNSTITGDGRCVCPVGFGGTVCTDCQTNYFGPSCTACPSCGLGTCNATKSGNGVCRCPTGVAGANCEACAPNYYGSSCTHCPFCGSGTCNATKAGDGACVCQPGFGGLTCETCLPGFFGSSCTACPSCDHGTCRDGFSSDGTCVCDEGFSGALCDECLPGRFGPSCLPCPPCYSGTCNGGIDGDGQCECPAGFADGSCDSCLPDHYGRNCTACAACGSPNTCNSGYSGDGSCVCAGGYAGSSCENCAPGRYGPTCLPCPPCLYGTCNSTKTGNGQCVCNAGFTGSNCQACQNGYFGVSCTACPNCNTGTCNSGISGSGKCSCTAPYTGERCELCLSGYYLPANSSTCVQCEPGYSCNNSTRTACAPGTMQPNPGRVSCTPCSIGFFQSNSSSTECKPCVAGFAQDQPGQSSCQPCPFGQYSVGNPSGTSACTQCLAGTHQDRQGQSDCALCGSGLYQDDRGMRDCKACDPGFVPAANARSCVPCEPGFSQPIGGEAECSLCDRGTAQSQYGHALCDECGPGYEAPDFGQQACGLCDLGKYSSGTRNVRCTSCPVNTYQDTQGQSSCDPCPANSTTLTLQGATSIQQCICDAGFRWEATLLLCMPCDPGSKCQDGIQTSCLPGQYQPNPARSSCRNCPAGSISTTAGAIACDGCGTSQFQALAGQTFCDVCPELSSHSLGHQTSILSCVCNPGYLLNADAATCDARDCLLPIPTKGLYANCTAGTRFPAECSLSCISGFRTVYASAANETAIQCSVHGNWTTYLVSCAAIADDNGLAFGPGGQFSVAAIVAISLVLILLVIIVALGVYRKRRYGHIWAVRASDDPNMTHVKGAGFVPSRNSSSSLLNNKVFLAEEDLRQMPVHVQAALLGVSDPTNVVGNPLFETPDITGEASMQSPVFLGSPVDRPADLPVSAAFSDRRGSFSVFMAEDPKSANDKMQEAFNATLNPPAEDTSVPSPYVEM</sequence>
<feature type="domain" description="Sushi" evidence="10">
    <location>
        <begin position="1938"/>
        <end position="2001"/>
    </location>
</feature>
<feature type="disulfide bond" evidence="5">
    <location>
        <begin position="1555"/>
        <end position="1564"/>
    </location>
</feature>
<dbReference type="InParanoid" id="A0A0D2WT54"/>
<keyword evidence="5" id="KW-0245">EGF-like domain</keyword>
<evidence type="ECO:0000256" key="7">
    <source>
        <dbReference type="SAM" id="SignalP"/>
    </source>
</evidence>
<dbReference type="PROSITE" id="PS50026">
    <property type="entry name" value="EGF_3"/>
    <property type="match status" value="4"/>
</dbReference>
<evidence type="ECO:0000256" key="6">
    <source>
        <dbReference type="SAM" id="Phobius"/>
    </source>
</evidence>
<dbReference type="eggNOG" id="KOG1836">
    <property type="taxonomic scope" value="Eukaryota"/>
</dbReference>
<dbReference type="InterPro" id="IPR009030">
    <property type="entry name" value="Growth_fac_rcpt_cys_sf"/>
</dbReference>